<dbReference type="SUPFAM" id="SSF49464">
    <property type="entry name" value="Carboxypeptidase regulatory domain-like"/>
    <property type="match status" value="1"/>
</dbReference>
<keyword evidence="3" id="KW-1185">Reference proteome</keyword>
<accession>A0A1Q6A1B1</accession>
<dbReference type="EMBL" id="MPPL01000001">
    <property type="protein sequence ID" value="OKS87807.1"/>
    <property type="molecule type" value="Genomic_DNA"/>
</dbReference>
<keyword evidence="1" id="KW-0732">Signal</keyword>
<reference evidence="2 3" key="1">
    <citation type="submission" date="2016-11" db="EMBL/GenBank/DDBJ databases">
        <title>Whole Genome Sequencing of Mucilaginibacter polytrichastri RG4-7(T) isolated from the moss sample.</title>
        <authorList>
            <person name="Li Y."/>
        </authorList>
    </citation>
    <scope>NUCLEOTIDE SEQUENCE [LARGE SCALE GENOMIC DNA]</scope>
    <source>
        <strain evidence="2 3">RG4-7</strain>
    </source>
</reference>
<dbReference type="OrthoDB" id="1489599at2"/>
<evidence type="ECO:0008006" key="4">
    <source>
        <dbReference type="Google" id="ProtNLM"/>
    </source>
</evidence>
<dbReference type="RefSeq" id="WP_074490359.1">
    <property type="nucleotide sequence ID" value="NZ_FPAM01000026.1"/>
</dbReference>
<protein>
    <recommendedName>
        <fullName evidence="4">Carboxypeptidase-like regulatory domain-containing protein</fullName>
    </recommendedName>
</protein>
<comment type="caution">
    <text evidence="2">The sequence shown here is derived from an EMBL/GenBank/DDBJ whole genome shotgun (WGS) entry which is preliminary data.</text>
</comment>
<feature type="chain" id="PRO_5010206731" description="Carboxypeptidase-like regulatory domain-containing protein" evidence="1">
    <location>
        <begin position="20"/>
        <end position="393"/>
    </location>
</feature>
<gene>
    <name evidence="2" type="ORF">RG47T_3270</name>
</gene>
<evidence type="ECO:0000313" key="2">
    <source>
        <dbReference type="EMBL" id="OKS87807.1"/>
    </source>
</evidence>
<evidence type="ECO:0000313" key="3">
    <source>
        <dbReference type="Proteomes" id="UP000186720"/>
    </source>
</evidence>
<evidence type="ECO:0000256" key="1">
    <source>
        <dbReference type="SAM" id="SignalP"/>
    </source>
</evidence>
<dbReference type="Proteomes" id="UP000186720">
    <property type="component" value="Unassembled WGS sequence"/>
</dbReference>
<dbReference type="AlphaFoldDB" id="A0A1Q6A1B1"/>
<feature type="signal peptide" evidence="1">
    <location>
        <begin position="1"/>
        <end position="19"/>
    </location>
</feature>
<organism evidence="2 3">
    <name type="scientific">Mucilaginibacter polytrichastri</name>
    <dbReference type="NCBI Taxonomy" id="1302689"/>
    <lineage>
        <taxon>Bacteria</taxon>
        <taxon>Pseudomonadati</taxon>
        <taxon>Bacteroidota</taxon>
        <taxon>Sphingobacteriia</taxon>
        <taxon>Sphingobacteriales</taxon>
        <taxon>Sphingobacteriaceae</taxon>
        <taxon>Mucilaginibacter</taxon>
    </lineage>
</organism>
<sequence length="393" mass="43653">MKHVIAFLLFTCLITNAQAQQISGSVKDANTNEPIAFVSIAVKGSNIGTVTNEQGEFSISTSLPATLVISHLSYELKEIAVSSGQLLVISLKPQTIQLPEVTVGNPALAIMRSAVARAGKTAHNEYFPKVFLRRFTLEGDKPTFIAESFLNAQWQSWGLTKYTITNSRYLQNDNSVSYNNLALFSMLSSGYMGNSLIASPIFHKPDSLYKFSIKETFKANGHEVAVIKCELKDEDYPHAAFVGDYYIDTDNYAILKTDGTIHHFIMSASGPFSLKVKEVRIVTQYKMDADSNMVLDYSNFTLKSTLKAGFVGLKQLTYTGQIFAIDYPNPANKAGLEDVTISKLQKEEDKFKSIAYDAEYWKNNPVIKRTNTEDAAVAQLEQLKKVKGNIDKQ</sequence>
<name>A0A1Q6A1B1_9SPHI</name>
<dbReference type="STRING" id="1302689.RG47T_3270"/>
<dbReference type="Pfam" id="PF13715">
    <property type="entry name" value="CarbopepD_reg_2"/>
    <property type="match status" value="1"/>
</dbReference>
<proteinExistence type="predicted"/>
<dbReference type="Gene3D" id="2.60.40.1120">
    <property type="entry name" value="Carboxypeptidase-like, regulatory domain"/>
    <property type="match status" value="1"/>
</dbReference>
<dbReference type="InterPro" id="IPR008969">
    <property type="entry name" value="CarboxyPept-like_regulatory"/>
</dbReference>